<dbReference type="InterPro" id="IPR026057">
    <property type="entry name" value="TBL_C"/>
</dbReference>
<name>A0A2G2YM08_CAPAN</name>
<reference evidence="3 4" key="2">
    <citation type="journal article" date="2017" name="Genome Biol.">
        <title>New reference genome sequences of hot pepper reveal the massive evolution of plant disease-resistance genes by retroduplication.</title>
        <authorList>
            <person name="Kim S."/>
            <person name="Park J."/>
            <person name="Yeom S.I."/>
            <person name="Kim Y.M."/>
            <person name="Seo E."/>
            <person name="Kim K.T."/>
            <person name="Kim M.S."/>
            <person name="Lee J.M."/>
            <person name="Cheong K."/>
            <person name="Shin H.S."/>
            <person name="Kim S.B."/>
            <person name="Han K."/>
            <person name="Lee J."/>
            <person name="Park M."/>
            <person name="Lee H.A."/>
            <person name="Lee H.Y."/>
            <person name="Lee Y."/>
            <person name="Oh S."/>
            <person name="Lee J.H."/>
            <person name="Choi E."/>
            <person name="Choi E."/>
            <person name="Lee S.E."/>
            <person name="Jeon J."/>
            <person name="Kim H."/>
            <person name="Choi G."/>
            <person name="Song H."/>
            <person name="Lee J."/>
            <person name="Lee S.C."/>
            <person name="Kwon J.K."/>
            <person name="Lee H.Y."/>
            <person name="Koo N."/>
            <person name="Hong Y."/>
            <person name="Kim R.W."/>
            <person name="Kang W.H."/>
            <person name="Huh J.H."/>
            <person name="Kang B.C."/>
            <person name="Yang T.J."/>
            <person name="Lee Y.H."/>
            <person name="Bennetzen J.L."/>
            <person name="Choi D."/>
        </authorList>
    </citation>
    <scope>NUCLEOTIDE SEQUENCE [LARGE SCALE GENOMIC DNA]</scope>
    <source>
        <strain evidence="4">cv. CM334</strain>
    </source>
</reference>
<gene>
    <name evidence="3" type="ORF">T459_25874</name>
</gene>
<proteinExistence type="inferred from homology"/>
<dbReference type="Proteomes" id="UP000222542">
    <property type="component" value="Unassembled WGS sequence"/>
</dbReference>
<dbReference type="PANTHER" id="PTHR32285:SF299">
    <property type="entry name" value="PROTEIN TRICHOME BIREFRINGENCE-LIKE 3"/>
    <property type="match status" value="1"/>
</dbReference>
<accession>A0A2G2YM08</accession>
<dbReference type="PANTHER" id="PTHR32285">
    <property type="entry name" value="PROTEIN TRICHOME BIREFRINGENCE-LIKE 9-RELATED"/>
    <property type="match status" value="1"/>
</dbReference>
<feature type="domain" description="Trichome birefringence-like C-terminal" evidence="2">
    <location>
        <begin position="18"/>
        <end position="218"/>
    </location>
</feature>
<dbReference type="STRING" id="4072.A0A2G2YM08"/>
<dbReference type="EMBL" id="AYRZ02000010">
    <property type="protein sequence ID" value="PHT70770.1"/>
    <property type="molecule type" value="Genomic_DNA"/>
</dbReference>
<keyword evidence="4" id="KW-1185">Reference proteome</keyword>
<dbReference type="OMA" id="MVEWTIP"/>
<dbReference type="GO" id="GO:0016413">
    <property type="term" value="F:O-acetyltransferase activity"/>
    <property type="evidence" value="ECO:0007669"/>
    <property type="project" value="InterPro"/>
</dbReference>
<evidence type="ECO:0000256" key="1">
    <source>
        <dbReference type="ARBA" id="ARBA00007727"/>
    </source>
</evidence>
<comment type="similarity">
    <text evidence="1">Belongs to the PC-esterase family. TBL subfamily.</text>
</comment>
<protein>
    <submittedName>
        <fullName evidence="3">Protein trichome birefringence-like 3</fullName>
    </submittedName>
</protein>
<sequence length="220" mass="25578">MPPLSSTGHHSWWSLTLNQKIVKVDSITQRAQNWLGVDILVFNTYIWWMNGLKINTLWGEFEKGEEGYQELDIPVSYRLALKTWANWIDSTLDSTKTRIFFSTMSPTHQWNKDWGSINGIKCFNKTRPVMKRGHWGFGSNKEMMKAVTSVINRMKVHVTVLNITQLSEYRIDAHSSIYGELHGKLLTDEQKNDPLHFVDCIHWCLPGVPDIWNQLLLAYL</sequence>
<dbReference type="SMR" id="A0A2G2YM08"/>
<dbReference type="Pfam" id="PF13839">
    <property type="entry name" value="PC-Esterase"/>
    <property type="match status" value="1"/>
</dbReference>
<evidence type="ECO:0000259" key="2">
    <source>
        <dbReference type="Pfam" id="PF13839"/>
    </source>
</evidence>
<dbReference type="AlphaFoldDB" id="A0A2G2YM08"/>
<dbReference type="InterPro" id="IPR029962">
    <property type="entry name" value="TBL"/>
</dbReference>
<organism evidence="3 4">
    <name type="scientific">Capsicum annuum</name>
    <name type="common">Capsicum pepper</name>
    <dbReference type="NCBI Taxonomy" id="4072"/>
    <lineage>
        <taxon>Eukaryota</taxon>
        <taxon>Viridiplantae</taxon>
        <taxon>Streptophyta</taxon>
        <taxon>Embryophyta</taxon>
        <taxon>Tracheophyta</taxon>
        <taxon>Spermatophyta</taxon>
        <taxon>Magnoliopsida</taxon>
        <taxon>eudicotyledons</taxon>
        <taxon>Gunneridae</taxon>
        <taxon>Pentapetalae</taxon>
        <taxon>asterids</taxon>
        <taxon>lamiids</taxon>
        <taxon>Solanales</taxon>
        <taxon>Solanaceae</taxon>
        <taxon>Solanoideae</taxon>
        <taxon>Capsiceae</taxon>
        <taxon>Capsicum</taxon>
    </lineage>
</organism>
<evidence type="ECO:0000313" key="3">
    <source>
        <dbReference type="EMBL" id="PHT70770.1"/>
    </source>
</evidence>
<comment type="caution">
    <text evidence="3">The sequence shown here is derived from an EMBL/GenBank/DDBJ whole genome shotgun (WGS) entry which is preliminary data.</text>
</comment>
<reference evidence="3 4" key="1">
    <citation type="journal article" date="2014" name="Nat. Genet.">
        <title>Genome sequence of the hot pepper provides insights into the evolution of pungency in Capsicum species.</title>
        <authorList>
            <person name="Kim S."/>
            <person name="Park M."/>
            <person name="Yeom S.I."/>
            <person name="Kim Y.M."/>
            <person name="Lee J.M."/>
            <person name="Lee H.A."/>
            <person name="Seo E."/>
            <person name="Choi J."/>
            <person name="Cheong K."/>
            <person name="Kim K.T."/>
            <person name="Jung K."/>
            <person name="Lee G.W."/>
            <person name="Oh S.K."/>
            <person name="Bae C."/>
            <person name="Kim S.B."/>
            <person name="Lee H.Y."/>
            <person name="Kim S.Y."/>
            <person name="Kim M.S."/>
            <person name="Kang B.C."/>
            <person name="Jo Y.D."/>
            <person name="Yang H.B."/>
            <person name="Jeong H.J."/>
            <person name="Kang W.H."/>
            <person name="Kwon J.K."/>
            <person name="Shin C."/>
            <person name="Lim J.Y."/>
            <person name="Park J.H."/>
            <person name="Huh J.H."/>
            <person name="Kim J.S."/>
            <person name="Kim B.D."/>
            <person name="Cohen O."/>
            <person name="Paran I."/>
            <person name="Suh M.C."/>
            <person name="Lee S.B."/>
            <person name="Kim Y.K."/>
            <person name="Shin Y."/>
            <person name="Noh S.J."/>
            <person name="Park J."/>
            <person name="Seo Y.S."/>
            <person name="Kwon S.Y."/>
            <person name="Kim H.A."/>
            <person name="Park J.M."/>
            <person name="Kim H.J."/>
            <person name="Choi S.B."/>
            <person name="Bosland P.W."/>
            <person name="Reeves G."/>
            <person name="Jo S.H."/>
            <person name="Lee B.W."/>
            <person name="Cho H.T."/>
            <person name="Choi H.S."/>
            <person name="Lee M.S."/>
            <person name="Yu Y."/>
            <person name="Do Choi Y."/>
            <person name="Park B.S."/>
            <person name="van Deynze A."/>
            <person name="Ashrafi H."/>
            <person name="Hill T."/>
            <person name="Kim W.T."/>
            <person name="Pai H.S."/>
            <person name="Ahn H.K."/>
            <person name="Yeam I."/>
            <person name="Giovannoni J.J."/>
            <person name="Rose J.K."/>
            <person name="Sorensen I."/>
            <person name="Lee S.J."/>
            <person name="Kim R.W."/>
            <person name="Choi I.Y."/>
            <person name="Choi B.S."/>
            <person name="Lim J.S."/>
            <person name="Lee Y.H."/>
            <person name="Choi D."/>
        </authorList>
    </citation>
    <scope>NUCLEOTIDE SEQUENCE [LARGE SCALE GENOMIC DNA]</scope>
    <source>
        <strain evidence="4">cv. CM334</strain>
    </source>
</reference>
<dbReference type="Gramene" id="PHT70770">
    <property type="protein sequence ID" value="PHT70770"/>
    <property type="gene ID" value="T459_25874"/>
</dbReference>
<evidence type="ECO:0000313" key="4">
    <source>
        <dbReference type="Proteomes" id="UP000222542"/>
    </source>
</evidence>